<evidence type="ECO:0000259" key="1">
    <source>
        <dbReference type="Pfam" id="PF09361"/>
    </source>
</evidence>
<proteinExistence type="predicted"/>
<dbReference type="Proteomes" id="UP000249417">
    <property type="component" value="Unassembled WGS sequence"/>
</dbReference>
<comment type="caution">
    <text evidence="2">The sequence shown here is derived from an EMBL/GenBank/DDBJ whole genome shotgun (WGS) entry which is preliminary data.</text>
</comment>
<dbReference type="Pfam" id="PF09361">
    <property type="entry name" value="Phasin_2"/>
    <property type="match status" value="1"/>
</dbReference>
<feature type="domain" description="Phasin" evidence="1">
    <location>
        <begin position="35"/>
        <end position="133"/>
    </location>
</feature>
<sequence>MQHKNSAEGFFSDAQTTLKQMLNTVPTGYPFDFKTILDAQRKNFQALTEANQRALQGWQAIAARQTEMVSQFVQDNSSLARETFTEGTPESKFAKQTELLKTSYETSVHNAQELVEMAQKCASDAAEVINDRVVATLGEIKATAKKAKASA</sequence>
<dbReference type="InterPro" id="IPR010127">
    <property type="entry name" value="Phasin_subfam-1"/>
</dbReference>
<accession>A0A2W5NBI5</accession>
<name>A0A2W5NBI5_9BACT</name>
<dbReference type="EMBL" id="QFQB01000007">
    <property type="protein sequence ID" value="PZQ48085.1"/>
    <property type="molecule type" value="Genomic_DNA"/>
</dbReference>
<organism evidence="2 3">
    <name type="scientific">Micavibrio aeruginosavorus</name>
    <dbReference type="NCBI Taxonomy" id="349221"/>
    <lineage>
        <taxon>Bacteria</taxon>
        <taxon>Pseudomonadati</taxon>
        <taxon>Bdellovibrionota</taxon>
        <taxon>Bdellovibrionia</taxon>
        <taxon>Bdellovibrionales</taxon>
        <taxon>Pseudobdellovibrionaceae</taxon>
        <taxon>Micavibrio</taxon>
    </lineage>
</organism>
<evidence type="ECO:0000313" key="2">
    <source>
        <dbReference type="EMBL" id="PZQ48085.1"/>
    </source>
</evidence>
<protein>
    <submittedName>
        <fullName evidence="2">Phasin</fullName>
    </submittedName>
</protein>
<dbReference type="InterPro" id="IPR018968">
    <property type="entry name" value="Phasin"/>
</dbReference>
<dbReference type="AlphaFoldDB" id="A0A2W5NBI5"/>
<gene>
    <name evidence="2" type="ORF">DI551_02090</name>
</gene>
<reference evidence="2 3" key="1">
    <citation type="submission" date="2017-08" db="EMBL/GenBank/DDBJ databases">
        <title>Infants hospitalized years apart are colonized by the same room-sourced microbial strains.</title>
        <authorList>
            <person name="Brooks B."/>
            <person name="Olm M.R."/>
            <person name="Firek B.A."/>
            <person name="Baker R."/>
            <person name="Thomas B.C."/>
            <person name="Morowitz M.J."/>
            <person name="Banfield J.F."/>
        </authorList>
    </citation>
    <scope>NUCLEOTIDE SEQUENCE [LARGE SCALE GENOMIC DNA]</scope>
    <source>
        <strain evidence="2">S2_005_002_R2_29</strain>
    </source>
</reference>
<evidence type="ECO:0000313" key="3">
    <source>
        <dbReference type="Proteomes" id="UP000249417"/>
    </source>
</evidence>
<dbReference type="NCBIfam" id="TIGR01841">
    <property type="entry name" value="phasin"/>
    <property type="match status" value="1"/>
</dbReference>